<dbReference type="InterPro" id="IPR027417">
    <property type="entry name" value="P-loop_NTPase"/>
</dbReference>
<dbReference type="PANTHER" id="PTHR43581">
    <property type="entry name" value="ATP/GTP PHOSPHATASE"/>
    <property type="match status" value="1"/>
</dbReference>
<comment type="caution">
    <text evidence="2">The sequence shown here is derived from an EMBL/GenBank/DDBJ whole genome shotgun (WGS) entry which is preliminary data.</text>
</comment>
<feature type="domain" description="ATPase AAA-type core" evidence="1">
    <location>
        <begin position="268"/>
        <end position="345"/>
    </location>
</feature>
<dbReference type="RefSeq" id="WP_186533132.1">
    <property type="nucleotide sequence ID" value="NZ_JABWQP020000006.1"/>
</dbReference>
<dbReference type="AlphaFoldDB" id="A0A923JH07"/>
<reference evidence="3" key="3">
    <citation type="submission" date="2021-06" db="EMBL/GenBank/DDBJ databases">
        <title>Updating the genus Pseudomonas: Description of 43 new species and partition of the Pseudomonas putida group.</title>
        <authorList>
            <person name="Girard L."/>
            <person name="Lood C."/>
            <person name="Vandamme P."/>
            <person name="Rokni-Zadeh H."/>
            <person name="Van Noort V."/>
            <person name="Hofte M."/>
            <person name="Lavigne R."/>
            <person name="De Mot R."/>
        </authorList>
    </citation>
    <scope>NUCLEOTIDE SEQUENCE</scope>
    <source>
        <strain evidence="3">SWRI153</strain>
    </source>
</reference>
<evidence type="ECO:0000313" key="3">
    <source>
        <dbReference type="EMBL" id="MBV4487016.1"/>
    </source>
</evidence>
<keyword evidence="3" id="KW-0547">Nucleotide-binding</keyword>
<keyword evidence="3" id="KW-0067">ATP-binding</keyword>
<organism evidence="2">
    <name type="scientific">Pseudomonas khorasanensis</name>
    <dbReference type="NCBI Taxonomy" id="2745508"/>
    <lineage>
        <taxon>Bacteria</taxon>
        <taxon>Pseudomonadati</taxon>
        <taxon>Pseudomonadota</taxon>
        <taxon>Gammaproteobacteria</taxon>
        <taxon>Pseudomonadales</taxon>
        <taxon>Pseudomonadaceae</taxon>
        <taxon>Pseudomonas</taxon>
    </lineage>
</organism>
<keyword evidence="4" id="KW-1185">Reference proteome</keyword>
<gene>
    <name evidence="3" type="ORF">HU727_015595</name>
    <name evidence="2" type="ORF">HU727_18325</name>
</gene>
<dbReference type="Proteomes" id="UP000648816">
    <property type="component" value="Unassembled WGS sequence"/>
</dbReference>
<proteinExistence type="predicted"/>
<dbReference type="InterPro" id="IPR051396">
    <property type="entry name" value="Bact_Antivir_Def_Nuclease"/>
</dbReference>
<dbReference type="GO" id="GO:0016887">
    <property type="term" value="F:ATP hydrolysis activity"/>
    <property type="evidence" value="ECO:0007669"/>
    <property type="project" value="InterPro"/>
</dbReference>
<dbReference type="Gene3D" id="3.40.50.300">
    <property type="entry name" value="P-loop containing nucleotide triphosphate hydrolases"/>
    <property type="match status" value="2"/>
</dbReference>
<evidence type="ECO:0000313" key="2">
    <source>
        <dbReference type="EMBL" id="MBC3343596.1"/>
    </source>
</evidence>
<accession>A0A923JH07</accession>
<protein>
    <submittedName>
        <fullName evidence="2">AAA family ATPase</fullName>
    </submittedName>
    <submittedName>
        <fullName evidence="3">ATP-binding protein</fullName>
    </submittedName>
</protein>
<name>A0A923JH07_9PSED</name>
<dbReference type="EMBL" id="JABWQP010000010">
    <property type="protein sequence ID" value="MBC3343596.1"/>
    <property type="molecule type" value="Genomic_DNA"/>
</dbReference>
<reference evidence="2 4" key="1">
    <citation type="journal article" date="2020" name="Microorganisms">
        <title>Reliable Identification of Environmental Pseudomonas Isolates Using the rpoD Gene.</title>
        <authorList>
            <consortium name="The Broad Institute Genome Sequencing Platform"/>
            <person name="Girard L."/>
            <person name="Lood C."/>
            <person name="Rokni-Zadeh H."/>
            <person name="van Noort V."/>
            <person name="Lavigne R."/>
            <person name="De Mot R."/>
        </authorList>
    </citation>
    <scope>NUCLEOTIDE SEQUENCE</scope>
    <source>
        <strain evidence="2 4">SWRI153</strain>
    </source>
</reference>
<evidence type="ECO:0000259" key="1">
    <source>
        <dbReference type="Pfam" id="PF13304"/>
    </source>
</evidence>
<reference evidence="2" key="2">
    <citation type="submission" date="2020-07" db="EMBL/GenBank/DDBJ databases">
        <authorList>
            <person name="Lood C."/>
            <person name="Girard L."/>
        </authorList>
    </citation>
    <scope>NUCLEOTIDE SEQUENCE</scope>
    <source>
        <strain evidence="2">SWRI153</strain>
    </source>
</reference>
<dbReference type="InterPro" id="IPR003959">
    <property type="entry name" value="ATPase_AAA_core"/>
</dbReference>
<sequence>MIDGCLFNGVQHQFRKGNLELDENIYTTIVGRNGSGKSRLLRSLIRSLTPSGLFEGEPAVEPIKVYQSFARGKPKKVIAVSTSPFDKFPFLRSTMSREINGVNGYCYLGLKGIMSEDLGLGYLSRILGALMQAMRDDPSNALSVTSTLSYLGYDQKIQAEFHLIPKLVGLRKIITSANPVGALEEYLGGVLSYRLKSSLSNKKTRNDALEKLLLSMQQYESDHDKSTVTLILCSDGVFDASTGKPLGDYFYHLHAVGFLRLRDVTLEKKNKKIKMKDASSGEQCVVMTMLGIASQIEDGSLICIDEPEVCLHPEWQERYIELLMSMFSRFKRCHFVIATHSPQIVAKLGSENCYVLDLENNVLSDAELINKRSADFQLANVFHTPGYKNEYLSREVLSALSTLGSGEKLSNERLEVLNRLISLKAKLEPDDPVLRLISLLESALLRAEGN</sequence>
<dbReference type="GO" id="GO:0005524">
    <property type="term" value="F:ATP binding"/>
    <property type="evidence" value="ECO:0007669"/>
    <property type="project" value="UniProtKB-KW"/>
</dbReference>
<dbReference type="Pfam" id="PF13304">
    <property type="entry name" value="AAA_21"/>
    <property type="match status" value="1"/>
</dbReference>
<dbReference type="EMBL" id="JABWQP020000006">
    <property type="protein sequence ID" value="MBV4487016.1"/>
    <property type="molecule type" value="Genomic_DNA"/>
</dbReference>
<evidence type="ECO:0000313" key="4">
    <source>
        <dbReference type="Proteomes" id="UP000648816"/>
    </source>
</evidence>
<dbReference type="SUPFAM" id="SSF52540">
    <property type="entry name" value="P-loop containing nucleoside triphosphate hydrolases"/>
    <property type="match status" value="1"/>
</dbReference>
<dbReference type="PANTHER" id="PTHR43581:SF2">
    <property type="entry name" value="EXCINUCLEASE ATPASE SUBUNIT"/>
    <property type="match status" value="1"/>
</dbReference>